<evidence type="ECO:0000313" key="2">
    <source>
        <dbReference type="EMBL" id="OJH35212.1"/>
    </source>
</evidence>
<organism evidence="2 3">
    <name type="scientific">Cystobacter ferrugineus</name>
    <dbReference type="NCBI Taxonomy" id="83449"/>
    <lineage>
        <taxon>Bacteria</taxon>
        <taxon>Pseudomonadati</taxon>
        <taxon>Myxococcota</taxon>
        <taxon>Myxococcia</taxon>
        <taxon>Myxococcales</taxon>
        <taxon>Cystobacterineae</taxon>
        <taxon>Archangiaceae</taxon>
        <taxon>Cystobacter</taxon>
    </lineage>
</organism>
<keyword evidence="1" id="KW-0472">Membrane</keyword>
<proteinExistence type="predicted"/>
<keyword evidence="1" id="KW-0812">Transmembrane</keyword>
<keyword evidence="3" id="KW-1185">Reference proteome</keyword>
<accession>A0A1L9AYX7</accession>
<dbReference type="AlphaFoldDB" id="A0A1L9AYX7"/>
<dbReference type="STRING" id="83449.BON30_39850"/>
<reference evidence="3" key="1">
    <citation type="submission" date="2016-11" db="EMBL/GenBank/DDBJ databases">
        <authorList>
            <person name="Shukria A."/>
            <person name="Stevens D.C."/>
        </authorList>
    </citation>
    <scope>NUCLEOTIDE SEQUENCE [LARGE SCALE GENOMIC DNA]</scope>
    <source>
        <strain evidence="3">Cbfe23</strain>
    </source>
</reference>
<protein>
    <recommendedName>
        <fullName evidence="4">Pilus assembly protein</fullName>
    </recommendedName>
</protein>
<dbReference type="OrthoDB" id="5497245at2"/>
<feature type="transmembrane region" description="Helical" evidence="1">
    <location>
        <begin position="20"/>
        <end position="41"/>
    </location>
</feature>
<sequence>MRSLSRRRASRGQSLTELVLGLLVFVTVVMFGIHFAEIGYLSVKVTEASHSALLDTTGHRLHSWPLNNNPSDAAARIAAAEATERYRDFDSRTSTAHGDGLAQVFTRVSGMNVTCRTNAGPSFGPSPLTIAAYADAGGLSCQSEALVDPVGAYTLPRKFMEGPNGFFSQPHMLRPEPFRVCGMGRARGGVCTGRLTMALDDWGLSGDSESGICPFIPDVPAPCPTNIPFYLMAGSVFTLNGLGQGMAGSKMAMGIVKRMPMPFFYGGENMFWMSSAGEPLFVQPTGFSLAEGWPLWPTTPGAAPIGVPGLAYSAAYLMRDGCFLGKDCP</sequence>
<evidence type="ECO:0000313" key="3">
    <source>
        <dbReference type="Proteomes" id="UP000182229"/>
    </source>
</evidence>
<evidence type="ECO:0000256" key="1">
    <source>
        <dbReference type="SAM" id="Phobius"/>
    </source>
</evidence>
<comment type="caution">
    <text evidence="2">The sequence shown here is derived from an EMBL/GenBank/DDBJ whole genome shotgun (WGS) entry which is preliminary data.</text>
</comment>
<keyword evidence="1" id="KW-1133">Transmembrane helix</keyword>
<evidence type="ECO:0008006" key="4">
    <source>
        <dbReference type="Google" id="ProtNLM"/>
    </source>
</evidence>
<reference evidence="2 3" key="2">
    <citation type="submission" date="2016-12" db="EMBL/GenBank/DDBJ databases">
        <title>Draft Genome Sequence of Cystobacter ferrugineus Strain Cbfe23.</title>
        <authorList>
            <person name="Akbar S."/>
            <person name="Dowd S.E."/>
            <person name="Stevens D.C."/>
        </authorList>
    </citation>
    <scope>NUCLEOTIDE SEQUENCE [LARGE SCALE GENOMIC DNA]</scope>
    <source>
        <strain evidence="2 3">Cbfe23</strain>
    </source>
</reference>
<dbReference type="EMBL" id="MPIN01000015">
    <property type="protein sequence ID" value="OJH35212.1"/>
    <property type="molecule type" value="Genomic_DNA"/>
</dbReference>
<gene>
    <name evidence="2" type="ORF">BON30_39850</name>
</gene>
<dbReference type="RefSeq" id="WP_071903792.1">
    <property type="nucleotide sequence ID" value="NZ_MPIN01000015.1"/>
</dbReference>
<dbReference type="Proteomes" id="UP000182229">
    <property type="component" value="Unassembled WGS sequence"/>
</dbReference>
<name>A0A1L9AYX7_9BACT</name>